<evidence type="ECO:0000256" key="1">
    <source>
        <dbReference type="ARBA" id="ARBA00005519"/>
    </source>
</evidence>
<keyword evidence="4" id="KW-0732">Signal</keyword>
<dbReference type="OrthoDB" id="89349at2759"/>
<feature type="region of interest" description="Disordered" evidence="3">
    <location>
        <begin position="318"/>
        <end position="414"/>
    </location>
</feature>
<organism evidence="5 6">
    <name type="scientific">Phialocephala subalpina</name>
    <dbReference type="NCBI Taxonomy" id="576137"/>
    <lineage>
        <taxon>Eukaryota</taxon>
        <taxon>Fungi</taxon>
        <taxon>Dikarya</taxon>
        <taxon>Ascomycota</taxon>
        <taxon>Pezizomycotina</taxon>
        <taxon>Leotiomycetes</taxon>
        <taxon>Helotiales</taxon>
        <taxon>Mollisiaceae</taxon>
        <taxon>Phialocephala</taxon>
        <taxon>Phialocephala fortinii species complex</taxon>
    </lineage>
</organism>
<dbReference type="Gene3D" id="2.60.120.180">
    <property type="match status" value="1"/>
</dbReference>
<proteinExistence type="inferred from homology"/>
<feature type="signal peptide" evidence="4">
    <location>
        <begin position="1"/>
        <end position="22"/>
    </location>
</feature>
<dbReference type="AlphaFoldDB" id="A0A1L7WVT4"/>
<keyword evidence="2" id="KW-0624">Polysaccharide degradation</keyword>
<name>A0A1L7WVT4_9HELO</name>
<keyword evidence="6" id="KW-1185">Reference proteome</keyword>
<gene>
    <name evidence="5" type="ORF">PAC_06771</name>
</gene>
<protein>
    <submittedName>
        <fullName evidence="5">Related to endoglucanase I</fullName>
    </submittedName>
</protein>
<evidence type="ECO:0000256" key="2">
    <source>
        <dbReference type="RuleBase" id="RU361163"/>
    </source>
</evidence>
<evidence type="ECO:0000256" key="4">
    <source>
        <dbReference type="SAM" id="SignalP"/>
    </source>
</evidence>
<comment type="similarity">
    <text evidence="1 2">Belongs to the glycosyl hydrolase 12 (cellulase H) family.</text>
</comment>
<dbReference type="STRING" id="576137.A0A1L7WVT4"/>
<evidence type="ECO:0000313" key="5">
    <source>
        <dbReference type="EMBL" id="CZR56882.1"/>
    </source>
</evidence>
<feature type="chain" id="PRO_5013041271" evidence="4">
    <location>
        <begin position="23"/>
        <end position="414"/>
    </location>
</feature>
<dbReference type="InterPro" id="IPR013319">
    <property type="entry name" value="GH11/12"/>
</dbReference>
<dbReference type="PANTHER" id="PTHR34002:SF9">
    <property type="entry name" value="XYLOGLUCAN-SPECIFIC ENDO-BETA-1,4-GLUCANASE A"/>
    <property type="match status" value="1"/>
</dbReference>
<dbReference type="GO" id="GO:0000272">
    <property type="term" value="P:polysaccharide catabolic process"/>
    <property type="evidence" value="ECO:0007669"/>
    <property type="project" value="UniProtKB-KW"/>
</dbReference>
<keyword evidence="2" id="KW-0119">Carbohydrate metabolism</keyword>
<accession>A0A1L7WVT4</accession>
<dbReference type="SUPFAM" id="SSF49899">
    <property type="entry name" value="Concanavalin A-like lectins/glucanases"/>
    <property type="match status" value="1"/>
</dbReference>
<evidence type="ECO:0000256" key="3">
    <source>
        <dbReference type="SAM" id="MobiDB-lite"/>
    </source>
</evidence>
<dbReference type="InterPro" id="IPR013320">
    <property type="entry name" value="ConA-like_dom_sf"/>
</dbReference>
<dbReference type="Proteomes" id="UP000184330">
    <property type="component" value="Unassembled WGS sequence"/>
</dbReference>
<keyword evidence="2" id="KW-0326">Glycosidase</keyword>
<evidence type="ECO:0000313" key="6">
    <source>
        <dbReference type="Proteomes" id="UP000184330"/>
    </source>
</evidence>
<dbReference type="GO" id="GO:0008810">
    <property type="term" value="F:cellulase activity"/>
    <property type="evidence" value="ECO:0007669"/>
    <property type="project" value="InterPro"/>
</dbReference>
<dbReference type="EMBL" id="FJOG01000009">
    <property type="protein sequence ID" value="CZR56882.1"/>
    <property type="molecule type" value="Genomic_DNA"/>
</dbReference>
<dbReference type="PANTHER" id="PTHR34002">
    <property type="entry name" value="BLR1656 PROTEIN"/>
    <property type="match status" value="1"/>
</dbReference>
<feature type="compositionally biased region" description="Low complexity" evidence="3">
    <location>
        <begin position="318"/>
        <end position="374"/>
    </location>
</feature>
<sequence>MHFQHRSFLALAALSSTAPVLALPTFFQLVPRAQASVDLCGDYDYIILQNSPWIVYNMLYNAAEMVGTQCTYYDEMTTSSSGTQEVLWNSETDIEYVESTSNVPKGYSFVGLTQNLEVTLSSIGSIPTTYDWTRTNTTAFKGNVCYDFMTNDIKGDSTSTSSRELMLWLQYEGGQLPIGWGNGPSATIDDLFGTSWELYEDVNTDTGITVSSLLPTTQFEGSFSGDLKDWLLALVALGKFTEDTYVNVGNAGTEFFYGNATMNATLALQIDIGSTTTTSTKALAVSTKAASATSSKATFASTSIEKVLSTSSALSVSTPVSAPVSTSTSSATPKTTSKSSSAPVSVPTSAPSLAVSTPSSTPASDASVSVSAPAFKTHQRPSHTPKPTSSSTRQAVPPTATAAAEGRVEEDDSC</sequence>
<reference evidence="5 6" key="1">
    <citation type="submission" date="2016-03" db="EMBL/GenBank/DDBJ databases">
        <authorList>
            <person name="Ploux O."/>
        </authorList>
    </citation>
    <scope>NUCLEOTIDE SEQUENCE [LARGE SCALE GENOMIC DNA]</scope>
    <source>
        <strain evidence="5 6">UAMH 11012</strain>
    </source>
</reference>
<dbReference type="Pfam" id="PF01670">
    <property type="entry name" value="Glyco_hydro_12"/>
    <property type="match status" value="1"/>
</dbReference>
<dbReference type="InterPro" id="IPR002594">
    <property type="entry name" value="GH12"/>
</dbReference>
<keyword evidence="2" id="KW-0378">Hydrolase</keyword>